<dbReference type="CDD" id="cd01145">
    <property type="entry name" value="TroA_c"/>
    <property type="match status" value="1"/>
</dbReference>
<evidence type="ECO:0000313" key="3">
    <source>
        <dbReference type="Proteomes" id="UP000886674"/>
    </source>
</evidence>
<gene>
    <name evidence="2" type="ORF">JAY77_04900</name>
</gene>
<dbReference type="GO" id="GO:0030001">
    <property type="term" value="P:metal ion transport"/>
    <property type="evidence" value="ECO:0007669"/>
    <property type="project" value="InterPro"/>
</dbReference>
<evidence type="ECO:0000313" key="2">
    <source>
        <dbReference type="EMBL" id="MCG7977472.1"/>
    </source>
</evidence>
<dbReference type="PANTHER" id="PTHR42953:SF2">
    <property type="entry name" value="ADHESION PROTEIN"/>
    <property type="match status" value="1"/>
</dbReference>
<dbReference type="PANTHER" id="PTHR42953">
    <property type="entry name" value="HIGH-AFFINITY ZINC UPTAKE SYSTEM PROTEIN ZNUA-RELATED"/>
    <property type="match status" value="1"/>
</dbReference>
<proteinExistence type="predicted"/>
<feature type="signal peptide" evidence="1">
    <location>
        <begin position="1"/>
        <end position="23"/>
    </location>
</feature>
<feature type="chain" id="PRO_5039590186" evidence="1">
    <location>
        <begin position="24"/>
        <end position="302"/>
    </location>
</feature>
<dbReference type="Proteomes" id="UP000886674">
    <property type="component" value="Unassembled WGS sequence"/>
</dbReference>
<dbReference type="InterPro" id="IPR050492">
    <property type="entry name" value="Bact_metal-bind_prot9"/>
</dbReference>
<dbReference type="GO" id="GO:0046872">
    <property type="term" value="F:metal ion binding"/>
    <property type="evidence" value="ECO:0007669"/>
    <property type="project" value="InterPro"/>
</dbReference>
<reference evidence="2" key="1">
    <citation type="journal article" date="2021" name="Proc. Natl. Acad. Sci. U.S.A.">
        <title>Global biogeography of chemosynthetic symbionts reveals both localized and globally distributed symbiont groups. .</title>
        <authorList>
            <person name="Osvatic J.T."/>
            <person name="Wilkins L.G.E."/>
            <person name="Leibrecht L."/>
            <person name="Leray M."/>
            <person name="Zauner S."/>
            <person name="Polzin J."/>
            <person name="Camacho Y."/>
            <person name="Gros O."/>
            <person name="van Gils J.A."/>
            <person name="Eisen J.A."/>
            <person name="Petersen J.M."/>
            <person name="Yuen B."/>
        </authorList>
    </citation>
    <scope>NUCLEOTIDE SEQUENCE</scope>
    <source>
        <strain evidence="2">MAGclacostrist055</strain>
    </source>
</reference>
<keyword evidence="1" id="KW-0732">Signal</keyword>
<accession>A0A9E4TSA4</accession>
<name>A0A9E4TSA4_9GAMM</name>
<dbReference type="AlphaFoldDB" id="A0A9E4TSA4"/>
<dbReference type="Gene3D" id="3.40.50.1980">
    <property type="entry name" value="Nitrogenase molybdenum iron protein domain"/>
    <property type="match status" value="2"/>
</dbReference>
<evidence type="ECO:0000256" key="1">
    <source>
        <dbReference type="SAM" id="SignalP"/>
    </source>
</evidence>
<comment type="caution">
    <text evidence="2">The sequence shown here is derived from an EMBL/GenBank/DDBJ whole genome shotgun (WGS) entry which is preliminary data.</text>
</comment>
<sequence length="302" mass="33479">MMHYYRRFLLLILVMGIAESSAAALSVFACEPEWASLTRALGGDRVAVVSATTAHQDPHRIEARPSLIAKVRRADLLVCSGAELEIGWLPMLQRQAGNRKVMPGQAGYFAAADHIERLGIPDRIDRSMGDVHASGNPHVHLDPRRLKTIATALGERLASLDSSNAAHYRERLASFILRWDEATMRWQERAQPLRGKRLVVHHQDWEYLFDWLGIVRAGSLEPKPGLPASSGHLAKLKKALLAEPPLAIIHTHYQSPKAARRLSQLTGIPAVELPYTVGGAENVVDLFTLFDETLQRLLALVP</sequence>
<dbReference type="EMBL" id="JAEPCR010000015">
    <property type="protein sequence ID" value="MCG7977472.1"/>
    <property type="molecule type" value="Genomic_DNA"/>
</dbReference>
<dbReference type="Pfam" id="PF01297">
    <property type="entry name" value="ZnuA"/>
    <property type="match status" value="1"/>
</dbReference>
<dbReference type="InterPro" id="IPR006127">
    <property type="entry name" value="ZnuA-like"/>
</dbReference>
<dbReference type="PROSITE" id="PS51257">
    <property type="entry name" value="PROKAR_LIPOPROTEIN"/>
    <property type="match status" value="1"/>
</dbReference>
<dbReference type="SUPFAM" id="SSF53807">
    <property type="entry name" value="Helical backbone' metal receptor"/>
    <property type="match status" value="1"/>
</dbReference>
<protein>
    <submittedName>
        <fullName evidence="2">Zinc ABC transporter substrate-binding protein</fullName>
    </submittedName>
</protein>
<organism evidence="2 3">
    <name type="scientific">Candidatus Thiodiazotropha taylori</name>
    <dbReference type="NCBI Taxonomy" id="2792791"/>
    <lineage>
        <taxon>Bacteria</taxon>
        <taxon>Pseudomonadati</taxon>
        <taxon>Pseudomonadota</taxon>
        <taxon>Gammaproteobacteria</taxon>
        <taxon>Chromatiales</taxon>
        <taxon>Sedimenticolaceae</taxon>
        <taxon>Candidatus Thiodiazotropha</taxon>
    </lineage>
</organism>